<dbReference type="PATRIC" id="fig|874156.12.peg.1941"/>
<name>A0A0H0XPI3_9SPHN</name>
<evidence type="ECO:0000313" key="2">
    <source>
        <dbReference type="EMBL" id="KLI63911.1"/>
    </source>
</evidence>
<dbReference type="OrthoDB" id="7408956at2"/>
<evidence type="ECO:0000256" key="1">
    <source>
        <dbReference type="SAM" id="Phobius"/>
    </source>
</evidence>
<proteinExistence type="predicted"/>
<protein>
    <submittedName>
        <fullName evidence="2">Uncharacterized protein</fullName>
    </submittedName>
</protein>
<dbReference type="STRING" id="874156.GCA_001021555_01422"/>
<keyword evidence="1" id="KW-0812">Transmembrane</keyword>
<keyword evidence="1" id="KW-1133">Transmembrane helix</keyword>
<feature type="transmembrane region" description="Helical" evidence="1">
    <location>
        <begin position="77"/>
        <end position="98"/>
    </location>
</feature>
<dbReference type="RefSeq" id="WP_047093727.1">
    <property type="nucleotide sequence ID" value="NZ_LBHU01000002.1"/>
</dbReference>
<feature type="transmembrane region" description="Helical" evidence="1">
    <location>
        <begin position="47"/>
        <end position="65"/>
    </location>
</feature>
<keyword evidence="1" id="KW-0472">Membrane</keyword>
<keyword evidence="3" id="KW-1185">Reference proteome</keyword>
<dbReference type="Proteomes" id="UP000053455">
    <property type="component" value="Unassembled WGS sequence"/>
</dbReference>
<evidence type="ECO:0000313" key="3">
    <source>
        <dbReference type="Proteomes" id="UP000053455"/>
    </source>
</evidence>
<reference evidence="2 3" key="1">
    <citation type="submission" date="2015-04" db="EMBL/GenBank/DDBJ databases">
        <title>The draft genome sequence of Erythrobacter marinus HWDM-33.</title>
        <authorList>
            <person name="Zhuang L."/>
            <person name="Liu Y."/>
            <person name="Shao Z."/>
        </authorList>
    </citation>
    <scope>NUCLEOTIDE SEQUENCE [LARGE SCALE GENOMIC DNA]</scope>
    <source>
        <strain evidence="2 3">HWDM-33</strain>
    </source>
</reference>
<gene>
    <name evidence="2" type="ORF">AAV99_09460</name>
</gene>
<dbReference type="EMBL" id="LBHU01000002">
    <property type="protein sequence ID" value="KLI63911.1"/>
    <property type="molecule type" value="Genomic_DNA"/>
</dbReference>
<comment type="caution">
    <text evidence="2">The sequence shown here is derived from an EMBL/GenBank/DDBJ whole genome shotgun (WGS) entry which is preliminary data.</text>
</comment>
<dbReference type="AlphaFoldDB" id="A0A0H0XPI3"/>
<feature type="transmembrane region" description="Helical" evidence="1">
    <location>
        <begin position="21"/>
        <end position="41"/>
    </location>
</feature>
<sequence length="147" mass="16158">MPYEPYTHDPEQAVIAQRERLYWLTLVSGLGNIAALVLHWIDADDFLLSGVIIGSVAGSLLVAAIRGRTDGYYQDLVAFGTRCTAFALGVFLLLLWADNNTSLFRRLIPGFETLTGDAYLLALILGLVFHAGYAFAYLRDLITSKGD</sequence>
<accession>A0A0H0XPI3</accession>
<organism evidence="2 3">
    <name type="scientific">Aurantiacibacter marinus</name>
    <dbReference type="NCBI Taxonomy" id="874156"/>
    <lineage>
        <taxon>Bacteria</taxon>
        <taxon>Pseudomonadati</taxon>
        <taxon>Pseudomonadota</taxon>
        <taxon>Alphaproteobacteria</taxon>
        <taxon>Sphingomonadales</taxon>
        <taxon>Erythrobacteraceae</taxon>
        <taxon>Aurantiacibacter</taxon>
    </lineage>
</organism>
<feature type="transmembrane region" description="Helical" evidence="1">
    <location>
        <begin position="118"/>
        <end position="138"/>
    </location>
</feature>